<protein>
    <submittedName>
        <fullName evidence="1">Uncharacterized protein</fullName>
    </submittedName>
</protein>
<keyword evidence="2" id="KW-1185">Reference proteome</keyword>
<dbReference type="EMBL" id="FQWB01000001">
    <property type="protein sequence ID" value="SHF85492.1"/>
    <property type="molecule type" value="Genomic_DNA"/>
</dbReference>
<gene>
    <name evidence="1" type="ORF">SAMN05443549_101585</name>
</gene>
<reference evidence="2" key="1">
    <citation type="submission" date="2016-11" db="EMBL/GenBank/DDBJ databases">
        <authorList>
            <person name="Varghese N."/>
            <person name="Submissions S."/>
        </authorList>
    </citation>
    <scope>NUCLEOTIDE SEQUENCE [LARGE SCALE GENOMIC DNA]</scope>
    <source>
        <strain evidence="2">DSM 19978</strain>
    </source>
</reference>
<proteinExistence type="predicted"/>
<accession>A0A1M5F346</accession>
<evidence type="ECO:0000313" key="2">
    <source>
        <dbReference type="Proteomes" id="UP000184516"/>
    </source>
</evidence>
<sequence>MATRHYWINKTSKSAKMKSTREIFKTNPSLLDEPEVAQLLDYCEQLQDEIVEFKFQKTNNKELAMLDMLKEVIKGCNAIEKEQMEHERFGFEAPAYQETISHLKSYILKRCQDEKIYL</sequence>
<dbReference type="AlphaFoldDB" id="A0A1M5F346"/>
<organism evidence="1 2">
    <name type="scientific">Flavobacterium fluvii</name>
    <dbReference type="NCBI Taxonomy" id="468056"/>
    <lineage>
        <taxon>Bacteria</taxon>
        <taxon>Pseudomonadati</taxon>
        <taxon>Bacteroidota</taxon>
        <taxon>Flavobacteriia</taxon>
        <taxon>Flavobacteriales</taxon>
        <taxon>Flavobacteriaceae</taxon>
        <taxon>Flavobacterium</taxon>
    </lineage>
</organism>
<evidence type="ECO:0000313" key="1">
    <source>
        <dbReference type="EMBL" id="SHF85492.1"/>
    </source>
</evidence>
<dbReference type="Proteomes" id="UP000184516">
    <property type="component" value="Unassembled WGS sequence"/>
</dbReference>
<name>A0A1M5F346_9FLAO</name>